<evidence type="ECO:0000313" key="5">
    <source>
        <dbReference type="Proteomes" id="UP000176893"/>
    </source>
</evidence>
<sequence>MTNLSWKEVDKITAELINKIKTSGFKPDYLVGITVGGLIPLGMLAKSMDMNTVVTVSANSYKGQKRGNLNIAYLPSIDLTGKKVLLIDEIAGSGETLRQISQILLKQYKVSELKTAVFVISKDECKFLPDFHIVETTEWVVFPWEKRKPTK</sequence>
<protein>
    <recommendedName>
        <fullName evidence="3">Phosphoribosyltransferase domain-containing protein</fullName>
    </recommendedName>
</protein>
<feature type="domain" description="Phosphoribosyltransferase" evidence="3">
    <location>
        <begin position="6"/>
        <end position="145"/>
    </location>
</feature>
<dbReference type="Gene3D" id="3.40.50.2020">
    <property type="match status" value="1"/>
</dbReference>
<dbReference type="InterPro" id="IPR000836">
    <property type="entry name" value="PRTase_dom"/>
</dbReference>
<organism evidence="4 5">
    <name type="scientific">Candidatus Yanofskybacteria bacterium RIFCSPHIGHO2_01_FULL_41_26</name>
    <dbReference type="NCBI Taxonomy" id="1802661"/>
    <lineage>
        <taxon>Bacteria</taxon>
        <taxon>Candidatus Yanofskyibacteriota</taxon>
    </lineage>
</organism>
<dbReference type="Pfam" id="PF00156">
    <property type="entry name" value="Pribosyltran"/>
    <property type="match status" value="1"/>
</dbReference>
<evidence type="ECO:0000313" key="4">
    <source>
        <dbReference type="EMBL" id="OGM99289.1"/>
    </source>
</evidence>
<proteinExistence type="predicted"/>
<accession>A0A1F8EG37</accession>
<evidence type="ECO:0000259" key="3">
    <source>
        <dbReference type="Pfam" id="PF00156"/>
    </source>
</evidence>
<dbReference type="PANTHER" id="PTHR43363:SF1">
    <property type="entry name" value="HYPOXANTHINE-GUANINE PHOSPHORIBOSYLTRANSFERASE"/>
    <property type="match status" value="1"/>
</dbReference>
<dbReference type="SUPFAM" id="SSF53271">
    <property type="entry name" value="PRTase-like"/>
    <property type="match status" value="1"/>
</dbReference>
<dbReference type="InterPro" id="IPR029057">
    <property type="entry name" value="PRTase-like"/>
</dbReference>
<comment type="caution">
    <text evidence="4">The sequence shown here is derived from an EMBL/GenBank/DDBJ whole genome shotgun (WGS) entry which is preliminary data.</text>
</comment>
<dbReference type="STRING" id="1802661.A2649_04070"/>
<evidence type="ECO:0000256" key="2">
    <source>
        <dbReference type="ARBA" id="ARBA00022679"/>
    </source>
</evidence>
<evidence type="ECO:0000256" key="1">
    <source>
        <dbReference type="ARBA" id="ARBA00022676"/>
    </source>
</evidence>
<dbReference type="EMBL" id="MGJB01000001">
    <property type="protein sequence ID" value="OGM99289.1"/>
    <property type="molecule type" value="Genomic_DNA"/>
</dbReference>
<reference evidence="4 5" key="1">
    <citation type="journal article" date="2016" name="Nat. Commun.">
        <title>Thousands of microbial genomes shed light on interconnected biogeochemical processes in an aquifer system.</title>
        <authorList>
            <person name="Anantharaman K."/>
            <person name="Brown C.T."/>
            <person name="Hug L.A."/>
            <person name="Sharon I."/>
            <person name="Castelle C.J."/>
            <person name="Probst A.J."/>
            <person name="Thomas B.C."/>
            <person name="Singh A."/>
            <person name="Wilkins M.J."/>
            <person name="Karaoz U."/>
            <person name="Brodie E.L."/>
            <person name="Williams K.H."/>
            <person name="Hubbard S.S."/>
            <person name="Banfield J.F."/>
        </authorList>
    </citation>
    <scope>NUCLEOTIDE SEQUENCE [LARGE SCALE GENOMIC DNA]</scope>
</reference>
<dbReference type="Proteomes" id="UP000176893">
    <property type="component" value="Unassembled WGS sequence"/>
</dbReference>
<dbReference type="CDD" id="cd06223">
    <property type="entry name" value="PRTases_typeI"/>
    <property type="match status" value="1"/>
</dbReference>
<name>A0A1F8EG37_9BACT</name>
<keyword evidence="1" id="KW-0328">Glycosyltransferase</keyword>
<dbReference type="PANTHER" id="PTHR43363">
    <property type="entry name" value="HYPOXANTHINE PHOSPHORIBOSYLTRANSFERASE"/>
    <property type="match status" value="1"/>
</dbReference>
<dbReference type="AlphaFoldDB" id="A0A1F8EG37"/>
<gene>
    <name evidence="4" type="ORF">A2649_04070</name>
</gene>
<dbReference type="GO" id="GO:0016757">
    <property type="term" value="F:glycosyltransferase activity"/>
    <property type="evidence" value="ECO:0007669"/>
    <property type="project" value="UniProtKB-KW"/>
</dbReference>
<keyword evidence="2" id="KW-0808">Transferase</keyword>